<sequence length="164" mass="17113">PLGAPSAHCLSKKSLPVRCKSAMEREVLLRAYRHSLAGQIPDLAGTVRFLAGVLRSTGTLPASISCPAKSLPGAMGLSSALLSAAGIEFPAERGVTEFSPSGADLRPGLRTTFGDARLGDPVTHSTPLELSEKTARATRGRTGNGNDNISSADTESGVEMERLW</sequence>
<evidence type="ECO:0000313" key="3">
    <source>
        <dbReference type="Proteomes" id="UP001059041"/>
    </source>
</evidence>
<proteinExistence type="predicted"/>
<keyword evidence="3" id="KW-1185">Reference proteome</keyword>
<gene>
    <name evidence="2" type="ORF">IRJ41_017547</name>
</gene>
<name>A0A9W7TME8_TRIRA</name>
<feature type="non-terminal residue" evidence="2">
    <location>
        <position position="164"/>
    </location>
</feature>
<dbReference type="AlphaFoldDB" id="A0A9W7TME8"/>
<feature type="compositionally biased region" description="Polar residues" evidence="1">
    <location>
        <begin position="144"/>
        <end position="154"/>
    </location>
</feature>
<dbReference type="Proteomes" id="UP001059041">
    <property type="component" value="Linkage Group LG13"/>
</dbReference>
<evidence type="ECO:0000313" key="2">
    <source>
        <dbReference type="EMBL" id="KAI7801658.1"/>
    </source>
</evidence>
<reference evidence="2" key="1">
    <citation type="submission" date="2021-02" db="EMBL/GenBank/DDBJ databases">
        <title>Comparative genomics reveals that relaxation of natural selection precedes convergent phenotypic evolution of cavefish.</title>
        <authorList>
            <person name="Peng Z."/>
        </authorList>
    </citation>
    <scope>NUCLEOTIDE SEQUENCE</scope>
    <source>
        <tissue evidence="2">Muscle</tissue>
    </source>
</reference>
<accession>A0A9W7TME8</accession>
<organism evidence="2 3">
    <name type="scientific">Triplophysa rosa</name>
    <name type="common">Cave loach</name>
    <dbReference type="NCBI Taxonomy" id="992332"/>
    <lineage>
        <taxon>Eukaryota</taxon>
        <taxon>Metazoa</taxon>
        <taxon>Chordata</taxon>
        <taxon>Craniata</taxon>
        <taxon>Vertebrata</taxon>
        <taxon>Euteleostomi</taxon>
        <taxon>Actinopterygii</taxon>
        <taxon>Neopterygii</taxon>
        <taxon>Teleostei</taxon>
        <taxon>Ostariophysi</taxon>
        <taxon>Cypriniformes</taxon>
        <taxon>Nemacheilidae</taxon>
        <taxon>Triplophysa</taxon>
    </lineage>
</organism>
<dbReference type="EMBL" id="JAFHDT010000013">
    <property type="protein sequence ID" value="KAI7801658.1"/>
    <property type="molecule type" value="Genomic_DNA"/>
</dbReference>
<protein>
    <submittedName>
        <fullName evidence="2">Uncharacterized protein</fullName>
    </submittedName>
</protein>
<comment type="caution">
    <text evidence="2">The sequence shown here is derived from an EMBL/GenBank/DDBJ whole genome shotgun (WGS) entry which is preliminary data.</text>
</comment>
<evidence type="ECO:0000256" key="1">
    <source>
        <dbReference type="SAM" id="MobiDB-lite"/>
    </source>
</evidence>
<feature type="region of interest" description="Disordered" evidence="1">
    <location>
        <begin position="116"/>
        <end position="164"/>
    </location>
</feature>